<sequence length="54" mass="6060">MYAWFVSSNEKFGSWYYLLSSSLLLTVLIILTMANAITLCLLLSPIITKSGRIC</sequence>
<protein>
    <submittedName>
        <fullName evidence="2">Uncharacterized protein</fullName>
    </submittedName>
</protein>
<dbReference type="EMBL" id="RYER01000011">
    <property type="protein sequence ID" value="RUO17298.1"/>
    <property type="molecule type" value="Genomic_DNA"/>
</dbReference>
<keyword evidence="1" id="KW-0472">Membrane</keyword>
<evidence type="ECO:0000313" key="3">
    <source>
        <dbReference type="Proteomes" id="UP000268436"/>
    </source>
</evidence>
<evidence type="ECO:0000256" key="1">
    <source>
        <dbReference type="SAM" id="Phobius"/>
    </source>
</evidence>
<name>A0ABY0BL58_MORCA</name>
<evidence type="ECO:0000313" key="2">
    <source>
        <dbReference type="EMBL" id="RUO17298.1"/>
    </source>
</evidence>
<keyword evidence="1" id="KW-1133">Transmembrane helix</keyword>
<reference evidence="2 3" key="1">
    <citation type="submission" date="2018-12" db="EMBL/GenBank/DDBJ databases">
        <title>Persistence of Moraxella catarrhalis in Chronic Obstructive Pulmonary Disease and Regulation of the Hag/MID Adhesin.</title>
        <authorList>
            <person name="Murphy T."/>
            <person name="Zhao X."/>
            <person name="Vyas G."/>
            <person name="Aluvathingal J."/>
            <person name="Nadendla S."/>
            <person name="Tallon L."/>
            <person name="Tettelin H."/>
        </authorList>
    </citation>
    <scope>NUCLEOTIDE SEQUENCE [LARGE SCALE GENOMIC DNA]</scope>
    <source>
        <strain evidence="2 3">173P27B1</strain>
    </source>
</reference>
<keyword evidence="1" id="KW-0812">Transmembrane</keyword>
<accession>A0ABY0BL58</accession>
<organism evidence="2 3">
    <name type="scientific">Moraxella catarrhalis</name>
    <name type="common">Branhamella catarrhalis</name>
    <dbReference type="NCBI Taxonomy" id="480"/>
    <lineage>
        <taxon>Bacteria</taxon>
        <taxon>Pseudomonadati</taxon>
        <taxon>Pseudomonadota</taxon>
        <taxon>Gammaproteobacteria</taxon>
        <taxon>Moraxellales</taxon>
        <taxon>Moraxellaceae</taxon>
        <taxon>Moraxella</taxon>
    </lineage>
</organism>
<keyword evidence="3" id="KW-1185">Reference proteome</keyword>
<proteinExistence type="predicted"/>
<comment type="caution">
    <text evidence="2">The sequence shown here is derived from an EMBL/GenBank/DDBJ whole genome shotgun (WGS) entry which is preliminary data.</text>
</comment>
<feature type="transmembrane region" description="Helical" evidence="1">
    <location>
        <begin position="15"/>
        <end position="43"/>
    </location>
</feature>
<dbReference type="Proteomes" id="UP000268436">
    <property type="component" value="Unassembled WGS sequence"/>
</dbReference>
<gene>
    <name evidence="2" type="ORF">EJK54_0636</name>
</gene>